<accession>E0RQW0</accession>
<name>E0RQW0_WINT6</name>
<dbReference type="EMBL" id="CP001698">
    <property type="protein sequence ID" value="ADN03016.1"/>
    <property type="molecule type" value="Genomic_DNA"/>
</dbReference>
<protein>
    <recommendedName>
        <fullName evidence="3">DUF3996 domain-containing protein</fullName>
    </recommendedName>
</protein>
<dbReference type="AlphaFoldDB" id="E0RQW0"/>
<sequence length="158" mass="17432">MKRSVVLAGGILFFASLLPAQESGLGLGVILGEPTGLSGKLWVSEIMAFDLAASWSFMGEGSFYLHGDYLLHVHHLIPMDEEYGSFTFHYGIGPRVELKDDPRVGIRFPFGLSYYFARIPLELFLEMAPVLDLLPATTFAANAGLGIRYYFPLSPRSP</sequence>
<dbReference type="HOGENOM" id="CLU_128779_0_0_12"/>
<evidence type="ECO:0008006" key="3">
    <source>
        <dbReference type="Google" id="ProtNLM"/>
    </source>
</evidence>
<evidence type="ECO:0000313" key="1">
    <source>
        <dbReference type="EMBL" id="ADN03016.1"/>
    </source>
</evidence>
<reference evidence="1 2" key="2">
    <citation type="journal article" date="2010" name="J. Bacteriol.">
        <title>Genome sequence of the polysaccharide-degrading, thermophilic anaerobe Spirochaeta thermophila DSM 6192.</title>
        <authorList>
            <person name="Angelov A."/>
            <person name="Liebl S."/>
            <person name="Ballschmiter M."/>
            <person name="Bomeke M."/>
            <person name="Lehmann R."/>
            <person name="Liesegang H."/>
            <person name="Daniel R."/>
            <person name="Liebl W."/>
        </authorList>
    </citation>
    <scope>NUCLEOTIDE SEQUENCE [LARGE SCALE GENOMIC DNA]</scope>
    <source>
        <strain evidence="2">ATCC 49972 / DSM 6192 / RI 19.B1</strain>
    </source>
</reference>
<dbReference type="Proteomes" id="UP000001296">
    <property type="component" value="Chromosome"/>
</dbReference>
<dbReference type="PaxDb" id="665571-STHERM_c20850"/>
<dbReference type="eggNOG" id="ENOG5032WVJ">
    <property type="taxonomic scope" value="Bacteria"/>
</dbReference>
<organism evidence="1 2">
    <name type="scientific">Winmispira thermophila (strain ATCC 49972 / DSM 6192 / RI 19.B1)</name>
    <name type="common">Spirochaeta thermophila</name>
    <dbReference type="NCBI Taxonomy" id="665571"/>
    <lineage>
        <taxon>Bacteria</taxon>
        <taxon>Pseudomonadati</taxon>
        <taxon>Spirochaetota</taxon>
        <taxon>Spirochaetia</taxon>
        <taxon>Winmispirales</taxon>
        <taxon>Winmispiraceae</taxon>
        <taxon>Winmispira</taxon>
    </lineage>
</organism>
<dbReference type="RefSeq" id="WP_013314854.1">
    <property type="nucleotide sequence ID" value="NC_014484.1"/>
</dbReference>
<reference key="1">
    <citation type="submission" date="2009-08" db="EMBL/GenBank/DDBJ databases">
        <title>The genome sequence of Spirochaeta thermophila DSM6192.</title>
        <authorList>
            <person name="Angelov A."/>
            <person name="Mientus M."/>
            <person name="Wittenberg S."/>
            <person name="Lehmann R."/>
            <person name="Liesegang H."/>
            <person name="Daniel R."/>
            <person name="Liebl W."/>
        </authorList>
    </citation>
    <scope>NUCLEOTIDE SEQUENCE</scope>
    <source>
        <strain>DSM 6192</strain>
    </source>
</reference>
<evidence type="ECO:0000313" key="2">
    <source>
        <dbReference type="Proteomes" id="UP000001296"/>
    </source>
</evidence>
<proteinExistence type="predicted"/>
<dbReference type="KEGG" id="sta:STHERM_c20850"/>
<gene>
    <name evidence="1" type="ordered locus">STHERM_c20850</name>
</gene>